<feature type="transmembrane region" description="Helical" evidence="1">
    <location>
        <begin position="23"/>
        <end position="48"/>
    </location>
</feature>
<protein>
    <submittedName>
        <fullName evidence="2">Uncharacterized protein</fullName>
    </submittedName>
</protein>
<dbReference type="AlphaFoldDB" id="A0A0F8HSB3"/>
<gene>
    <name evidence="2" type="ORF">DU43_18370</name>
</gene>
<evidence type="ECO:0000313" key="2">
    <source>
        <dbReference type="EMBL" id="KKG69839.1"/>
    </source>
</evidence>
<evidence type="ECO:0000256" key="1">
    <source>
        <dbReference type="SAM" id="Phobius"/>
    </source>
</evidence>
<keyword evidence="1" id="KW-1133">Transmembrane helix</keyword>
<keyword evidence="1" id="KW-0812">Transmembrane</keyword>
<sequence>MHLSYNLVRTYKIVKIKQMNKKWLWIMNVFTTVACCNPECGLSIFILIELKREIFNYNIIEFGKVSLIYCSKKCADAHHAKLSESNFFEIGNLEKFHDNLWVNEFDIRKRVKNKEKPILKNTDIEIRAKALKKKLLVLRKTTEKTSMLSTEVSHFLVKELPRELKVTHKNTRIYSRRVMLKTVELFPHQFKIDKNENGILYIEFLTNNYIITNG</sequence>
<comment type="caution">
    <text evidence="2">The sequence shown here is derived from an EMBL/GenBank/DDBJ whole genome shotgun (WGS) entry which is preliminary data.</text>
</comment>
<dbReference type="EMBL" id="JJPM01000270">
    <property type="protein sequence ID" value="KKG69839.1"/>
    <property type="molecule type" value="Genomic_DNA"/>
</dbReference>
<name>A0A0F8HSB3_METMZ</name>
<dbReference type="PATRIC" id="fig|2209.69.peg.4076"/>
<organism evidence="2">
    <name type="scientific">Methanosarcina mazei</name>
    <name type="common">Methanosarcina frisia</name>
    <dbReference type="NCBI Taxonomy" id="2209"/>
    <lineage>
        <taxon>Archaea</taxon>
        <taxon>Methanobacteriati</taxon>
        <taxon>Methanobacteriota</taxon>
        <taxon>Stenosarchaea group</taxon>
        <taxon>Methanomicrobia</taxon>
        <taxon>Methanosarcinales</taxon>
        <taxon>Methanosarcinaceae</taxon>
        <taxon>Methanosarcina</taxon>
    </lineage>
</organism>
<accession>A0A0F8HSB3</accession>
<reference evidence="2" key="1">
    <citation type="journal article" date="2015" name="ISME J.">
        <title>Genomic and phenotypic differentiation among Methanosarcina mazei populations from Columbia River sediment.</title>
        <authorList>
            <person name="Youngblut N.D."/>
            <person name="Wirth J.S."/>
            <person name="Henriksen J.R."/>
            <person name="Smith M."/>
            <person name="Simon H."/>
            <person name="Metcalf W.W."/>
            <person name="Whitaker R.J."/>
        </authorList>
    </citation>
    <scope>NUCLEOTIDE SEQUENCE [LARGE SCALE GENOMIC DNA]</scope>
    <source>
        <strain evidence="2">3.H.A.1A.1</strain>
    </source>
</reference>
<keyword evidence="1" id="KW-0472">Membrane</keyword>
<proteinExistence type="predicted"/>